<dbReference type="SUPFAM" id="SSF52374">
    <property type="entry name" value="Nucleotidylyl transferase"/>
    <property type="match status" value="1"/>
</dbReference>
<evidence type="ECO:0000256" key="3">
    <source>
        <dbReference type="ARBA" id="ARBA00022490"/>
    </source>
</evidence>
<evidence type="ECO:0000256" key="6">
    <source>
        <dbReference type="ARBA" id="ARBA00022741"/>
    </source>
</evidence>
<feature type="binding site" evidence="9">
    <location>
        <position position="61"/>
    </location>
    <ligand>
        <name>(R)-pantoate</name>
        <dbReference type="ChEBI" id="CHEBI:15980"/>
    </ligand>
</feature>
<dbReference type="Proteomes" id="UP001164726">
    <property type="component" value="Chromosome"/>
</dbReference>
<dbReference type="InterPro" id="IPR042176">
    <property type="entry name" value="Pantoate_ligase_C"/>
</dbReference>
<feature type="binding site" evidence="9">
    <location>
        <begin position="30"/>
        <end position="37"/>
    </location>
    <ligand>
        <name>ATP</name>
        <dbReference type="ChEBI" id="CHEBI:30616"/>
    </ligand>
</feature>
<evidence type="ECO:0000256" key="8">
    <source>
        <dbReference type="ARBA" id="ARBA00048258"/>
    </source>
</evidence>
<evidence type="ECO:0000256" key="9">
    <source>
        <dbReference type="HAMAP-Rule" id="MF_00158"/>
    </source>
</evidence>
<comment type="catalytic activity">
    <reaction evidence="8 9">
        <text>(R)-pantoate + beta-alanine + ATP = (R)-pantothenate + AMP + diphosphate + H(+)</text>
        <dbReference type="Rhea" id="RHEA:10912"/>
        <dbReference type="ChEBI" id="CHEBI:15378"/>
        <dbReference type="ChEBI" id="CHEBI:15980"/>
        <dbReference type="ChEBI" id="CHEBI:29032"/>
        <dbReference type="ChEBI" id="CHEBI:30616"/>
        <dbReference type="ChEBI" id="CHEBI:33019"/>
        <dbReference type="ChEBI" id="CHEBI:57966"/>
        <dbReference type="ChEBI" id="CHEBI:456215"/>
        <dbReference type="EC" id="6.3.2.1"/>
    </reaction>
</comment>
<feature type="binding site" evidence="9">
    <location>
        <position position="176"/>
    </location>
    <ligand>
        <name>ATP</name>
        <dbReference type="ChEBI" id="CHEBI:30616"/>
    </ligand>
</feature>
<dbReference type="GO" id="GO:0005829">
    <property type="term" value="C:cytosol"/>
    <property type="evidence" value="ECO:0007669"/>
    <property type="project" value="TreeGrafter"/>
</dbReference>
<dbReference type="NCBIfam" id="TIGR00018">
    <property type="entry name" value="panC"/>
    <property type="match status" value="1"/>
</dbReference>
<keyword evidence="4 9" id="KW-0436">Ligase</keyword>
<feature type="binding site" evidence="9">
    <location>
        <begin position="147"/>
        <end position="150"/>
    </location>
    <ligand>
        <name>ATP</name>
        <dbReference type="ChEBI" id="CHEBI:30616"/>
    </ligand>
</feature>
<dbReference type="FunFam" id="3.40.50.620:FF:000013">
    <property type="entry name" value="Pantothenate synthetase"/>
    <property type="match status" value="1"/>
</dbReference>
<proteinExistence type="inferred from homology"/>
<dbReference type="InterPro" id="IPR014729">
    <property type="entry name" value="Rossmann-like_a/b/a_fold"/>
</dbReference>
<dbReference type="PANTHER" id="PTHR21299:SF1">
    <property type="entry name" value="PANTOATE--BETA-ALANINE LIGASE"/>
    <property type="match status" value="1"/>
</dbReference>
<feature type="binding site" evidence="9">
    <location>
        <position position="61"/>
    </location>
    <ligand>
        <name>beta-alanine</name>
        <dbReference type="ChEBI" id="CHEBI:57966"/>
    </ligand>
</feature>
<dbReference type="Gene3D" id="3.30.1300.10">
    <property type="entry name" value="Pantoate-beta-alanine ligase, C-terminal domain"/>
    <property type="match status" value="1"/>
</dbReference>
<comment type="similarity">
    <text evidence="2 9">Belongs to the pantothenate synthetase family.</text>
</comment>
<dbReference type="AlphaFoldDB" id="A0A9E8S015"/>
<dbReference type="FunFam" id="3.30.1300.10:FF:000001">
    <property type="entry name" value="Pantothenate synthetase"/>
    <property type="match status" value="1"/>
</dbReference>
<evidence type="ECO:0000256" key="2">
    <source>
        <dbReference type="ARBA" id="ARBA00009256"/>
    </source>
</evidence>
<dbReference type="GO" id="GO:0004592">
    <property type="term" value="F:pantoate-beta-alanine ligase activity"/>
    <property type="evidence" value="ECO:0007669"/>
    <property type="project" value="UniProtKB-UniRule"/>
</dbReference>
<comment type="subunit">
    <text evidence="9">Homodimer.</text>
</comment>
<comment type="function">
    <text evidence="9">Catalyzes the condensation of pantoate with beta-alanine in an ATP-dependent reaction via a pantoyl-adenylate intermediate.</text>
</comment>
<organism evidence="10 11">
    <name type="scientific">Fervidibacillus halotolerans</name>
    <dbReference type="NCBI Taxonomy" id="2980027"/>
    <lineage>
        <taxon>Bacteria</taxon>
        <taxon>Bacillati</taxon>
        <taxon>Bacillota</taxon>
        <taxon>Bacilli</taxon>
        <taxon>Bacillales</taxon>
        <taxon>Bacillaceae</taxon>
        <taxon>Fervidibacillus</taxon>
    </lineage>
</organism>
<dbReference type="InterPro" id="IPR003721">
    <property type="entry name" value="Pantoate_ligase"/>
</dbReference>
<comment type="miscellaneous">
    <text evidence="9">The reaction proceeds by a bi uni uni bi ping pong mechanism.</text>
</comment>
<dbReference type="InterPro" id="IPR004821">
    <property type="entry name" value="Cyt_trans-like"/>
</dbReference>
<dbReference type="RefSeq" id="WP_275421931.1">
    <property type="nucleotide sequence ID" value="NZ_CP106877.1"/>
</dbReference>
<protein>
    <recommendedName>
        <fullName evidence="9">Pantothenate synthetase</fullName>
        <shortName evidence="9">PS</shortName>
        <ecNumber evidence="9">6.3.2.1</ecNumber>
    </recommendedName>
    <alternativeName>
        <fullName evidence="9">Pantoate--beta-alanine ligase</fullName>
    </alternativeName>
    <alternativeName>
        <fullName evidence="9">Pantoate-activating enzyme</fullName>
    </alternativeName>
</protein>
<gene>
    <name evidence="9 10" type="primary">panC</name>
    <name evidence="10" type="ORF">OE105_06460</name>
</gene>
<reference evidence="10" key="1">
    <citation type="submission" date="2022-09" db="EMBL/GenBank/DDBJ databases">
        <title>Complete Genomes of Fervidibacillus albus and Fervidibacillus halotolerans isolated from tidal flat sediments.</title>
        <authorList>
            <person name="Kwon K.K."/>
            <person name="Yang S.-H."/>
            <person name="Park M.J."/>
            <person name="Oh H.-M."/>
        </authorList>
    </citation>
    <scope>NUCLEOTIDE SEQUENCE</scope>
    <source>
        <strain evidence="10">MEBiC13594</strain>
    </source>
</reference>
<evidence type="ECO:0000313" key="11">
    <source>
        <dbReference type="Proteomes" id="UP001164726"/>
    </source>
</evidence>
<evidence type="ECO:0000256" key="5">
    <source>
        <dbReference type="ARBA" id="ARBA00022655"/>
    </source>
</evidence>
<name>A0A9E8S015_9BACI</name>
<keyword evidence="7 9" id="KW-0067">ATP-binding</keyword>
<dbReference type="KEGG" id="fhl:OE105_06460"/>
<dbReference type="EMBL" id="CP106877">
    <property type="protein sequence ID" value="WAA13739.1"/>
    <property type="molecule type" value="Genomic_DNA"/>
</dbReference>
<comment type="pathway">
    <text evidence="1 9">Cofactor biosynthesis; (R)-pantothenate biosynthesis; (R)-pantothenate from (R)-pantoate and beta-alanine: step 1/1.</text>
</comment>
<evidence type="ECO:0000256" key="7">
    <source>
        <dbReference type="ARBA" id="ARBA00022840"/>
    </source>
</evidence>
<evidence type="ECO:0000256" key="1">
    <source>
        <dbReference type="ARBA" id="ARBA00004990"/>
    </source>
</evidence>
<dbReference type="EC" id="6.3.2.1" evidence="9"/>
<accession>A0A9E8S015</accession>
<dbReference type="Gene3D" id="3.40.50.620">
    <property type="entry name" value="HUPs"/>
    <property type="match status" value="1"/>
</dbReference>
<feature type="active site" description="Proton donor" evidence="9">
    <location>
        <position position="37"/>
    </location>
</feature>
<keyword evidence="6 9" id="KW-0547">Nucleotide-binding</keyword>
<dbReference type="CDD" id="cd00560">
    <property type="entry name" value="PanC"/>
    <property type="match status" value="1"/>
</dbReference>
<feature type="binding site" evidence="9">
    <location>
        <position position="153"/>
    </location>
    <ligand>
        <name>(R)-pantoate</name>
        <dbReference type="ChEBI" id="CHEBI:15980"/>
    </ligand>
</feature>
<dbReference type="NCBIfam" id="TIGR00125">
    <property type="entry name" value="cyt_tran_rel"/>
    <property type="match status" value="1"/>
</dbReference>
<keyword evidence="5 9" id="KW-0566">Pantothenate biosynthesis</keyword>
<evidence type="ECO:0000313" key="10">
    <source>
        <dbReference type="EMBL" id="WAA13739.1"/>
    </source>
</evidence>
<dbReference type="Pfam" id="PF02569">
    <property type="entry name" value="Pantoate_ligase"/>
    <property type="match status" value="1"/>
</dbReference>
<dbReference type="GO" id="GO:0005524">
    <property type="term" value="F:ATP binding"/>
    <property type="evidence" value="ECO:0007669"/>
    <property type="project" value="UniProtKB-KW"/>
</dbReference>
<comment type="subcellular location">
    <subcellularLocation>
        <location evidence="9">Cytoplasm</location>
    </subcellularLocation>
</comment>
<feature type="binding site" evidence="9">
    <location>
        <begin position="184"/>
        <end position="187"/>
    </location>
    <ligand>
        <name>ATP</name>
        <dbReference type="ChEBI" id="CHEBI:30616"/>
    </ligand>
</feature>
<keyword evidence="3 9" id="KW-0963">Cytoplasm</keyword>
<dbReference type="GO" id="GO:0015940">
    <property type="term" value="P:pantothenate biosynthetic process"/>
    <property type="evidence" value="ECO:0007669"/>
    <property type="project" value="UniProtKB-UniRule"/>
</dbReference>
<dbReference type="HAMAP" id="MF_00158">
    <property type="entry name" value="PanC"/>
    <property type="match status" value="1"/>
</dbReference>
<keyword evidence="11" id="KW-1185">Reference proteome</keyword>
<sequence length="285" mass="32952">MKIIRSIKEMQRISKNLRESGKSIGFVPTMGYLHEGHLALIKKAREENDILVLSIFVNPLQFGPEEDFHSYPRDERRDSELAKENGVDFLFFPSIQEMYPQPMTTTIKVKERVDVLCGRKRIGHFDGVAMVITKLFHIVQPDRSYFGLKDAQQVAVIEGLIRDYNFPIQLRTVETVREDDGLAKSSRNVYLTEKERRQAKYLYQSLLFGKDLIEKGERNPSVIIEKIKFYLSDRIEGEIDYIELYSFPQLKPINVLKKKVIIALAVQFSKARLIDNVILDIPDGA</sequence>
<evidence type="ECO:0000256" key="4">
    <source>
        <dbReference type="ARBA" id="ARBA00022598"/>
    </source>
</evidence>
<dbReference type="PANTHER" id="PTHR21299">
    <property type="entry name" value="CYTIDYLATE KINASE/PANTOATE-BETA-ALANINE LIGASE"/>
    <property type="match status" value="1"/>
</dbReference>